<comment type="caution">
    <text evidence="2">The sequence shown here is derived from an EMBL/GenBank/DDBJ whole genome shotgun (WGS) entry which is preliminary data.</text>
</comment>
<sequence>MAKDQEQHTQDRDHQERGARLGRGTLIIIGGHEDKERGREILKEVARHVDGGRLVIATVASHKPEGYFESYQQGFDGLNVGELTELYIDERPEASHPEKLALFDGARGSFSPGATSCASPARLATRRWKRASARSTSGAAWWRAPRRGPR</sequence>
<proteinExistence type="predicted"/>
<dbReference type="InterPro" id="IPR029062">
    <property type="entry name" value="Class_I_gatase-like"/>
</dbReference>
<evidence type="ECO:0000313" key="2">
    <source>
        <dbReference type="EMBL" id="MFC6660293.1"/>
    </source>
</evidence>
<dbReference type="RefSeq" id="WP_380055248.1">
    <property type="nucleotide sequence ID" value="NZ_JBHSWB010000001.1"/>
</dbReference>
<gene>
    <name evidence="2" type="ORF">ACFP90_07940</name>
</gene>
<keyword evidence="3" id="KW-1185">Reference proteome</keyword>
<evidence type="ECO:0000256" key="1">
    <source>
        <dbReference type="SAM" id="MobiDB-lite"/>
    </source>
</evidence>
<accession>A0ABW1ZIN1</accession>
<feature type="compositionally biased region" description="Basic and acidic residues" evidence="1">
    <location>
        <begin position="1"/>
        <end position="19"/>
    </location>
</feature>
<feature type="region of interest" description="Disordered" evidence="1">
    <location>
        <begin position="128"/>
        <end position="150"/>
    </location>
</feature>
<protein>
    <recommendedName>
        <fullName evidence="4">Cyanophycinase</fullName>
    </recommendedName>
</protein>
<organism evidence="2 3">
    <name type="scientific">Deinococcus multiflagellatus</name>
    <dbReference type="NCBI Taxonomy" id="1656887"/>
    <lineage>
        <taxon>Bacteria</taxon>
        <taxon>Thermotogati</taxon>
        <taxon>Deinococcota</taxon>
        <taxon>Deinococci</taxon>
        <taxon>Deinococcales</taxon>
        <taxon>Deinococcaceae</taxon>
        <taxon>Deinococcus</taxon>
    </lineage>
</organism>
<name>A0ABW1ZIN1_9DEIO</name>
<evidence type="ECO:0000313" key="3">
    <source>
        <dbReference type="Proteomes" id="UP001596317"/>
    </source>
</evidence>
<feature type="region of interest" description="Disordered" evidence="1">
    <location>
        <begin position="1"/>
        <end position="25"/>
    </location>
</feature>
<dbReference type="Gene3D" id="3.40.50.880">
    <property type="match status" value="1"/>
</dbReference>
<evidence type="ECO:0008006" key="4">
    <source>
        <dbReference type="Google" id="ProtNLM"/>
    </source>
</evidence>
<dbReference type="Proteomes" id="UP001596317">
    <property type="component" value="Unassembled WGS sequence"/>
</dbReference>
<dbReference type="EMBL" id="JBHSWB010000001">
    <property type="protein sequence ID" value="MFC6660293.1"/>
    <property type="molecule type" value="Genomic_DNA"/>
</dbReference>
<reference evidence="3" key="1">
    <citation type="journal article" date="2019" name="Int. J. Syst. Evol. Microbiol.">
        <title>The Global Catalogue of Microorganisms (GCM) 10K type strain sequencing project: providing services to taxonomists for standard genome sequencing and annotation.</title>
        <authorList>
            <consortium name="The Broad Institute Genomics Platform"/>
            <consortium name="The Broad Institute Genome Sequencing Center for Infectious Disease"/>
            <person name="Wu L."/>
            <person name="Ma J."/>
        </authorList>
    </citation>
    <scope>NUCLEOTIDE SEQUENCE [LARGE SCALE GENOMIC DNA]</scope>
    <source>
        <strain evidence="3">CCUG 63830</strain>
    </source>
</reference>